<dbReference type="Pfam" id="PF07646">
    <property type="entry name" value="Kelch_2"/>
    <property type="match status" value="1"/>
</dbReference>
<gene>
    <name evidence="3" type="ORF">AVDCRST_MAG77-3706</name>
</gene>
<evidence type="ECO:0000256" key="1">
    <source>
        <dbReference type="ARBA" id="ARBA00022441"/>
    </source>
</evidence>
<dbReference type="PANTHER" id="PTHR46344">
    <property type="entry name" value="OS02G0202900 PROTEIN"/>
    <property type="match status" value="1"/>
</dbReference>
<dbReference type="AlphaFoldDB" id="A0A6J4J1N6"/>
<dbReference type="SMART" id="SM00612">
    <property type="entry name" value="Kelch"/>
    <property type="match status" value="3"/>
</dbReference>
<reference evidence="3" key="1">
    <citation type="submission" date="2020-02" db="EMBL/GenBank/DDBJ databases">
        <authorList>
            <person name="Meier V. D."/>
        </authorList>
    </citation>
    <scope>NUCLEOTIDE SEQUENCE</scope>
    <source>
        <strain evidence="3">AVDCRST_MAG77</strain>
    </source>
</reference>
<name>A0A6J4J1N6_9CHLR</name>
<keyword evidence="1" id="KW-0880">Kelch repeat</keyword>
<evidence type="ECO:0000256" key="2">
    <source>
        <dbReference type="ARBA" id="ARBA00022737"/>
    </source>
</evidence>
<dbReference type="SUPFAM" id="SSF117281">
    <property type="entry name" value="Kelch motif"/>
    <property type="match status" value="1"/>
</dbReference>
<protein>
    <recommendedName>
        <fullName evidence="4">Galactose oxidase</fullName>
    </recommendedName>
</protein>
<keyword evidence="2" id="KW-0677">Repeat</keyword>
<dbReference type="PANTHER" id="PTHR46344:SF27">
    <property type="entry name" value="KELCH REPEAT SUPERFAMILY PROTEIN"/>
    <property type="match status" value="1"/>
</dbReference>
<evidence type="ECO:0000313" key="3">
    <source>
        <dbReference type="EMBL" id="CAA9267071.1"/>
    </source>
</evidence>
<dbReference type="InterPro" id="IPR006652">
    <property type="entry name" value="Kelch_1"/>
</dbReference>
<dbReference type="InterPro" id="IPR011498">
    <property type="entry name" value="Kelch_2"/>
</dbReference>
<dbReference type="Gene3D" id="2.120.10.80">
    <property type="entry name" value="Kelch-type beta propeller"/>
    <property type="match status" value="1"/>
</dbReference>
<dbReference type="Pfam" id="PF01344">
    <property type="entry name" value="Kelch_1"/>
    <property type="match status" value="1"/>
</dbReference>
<proteinExistence type="predicted"/>
<evidence type="ECO:0008006" key="4">
    <source>
        <dbReference type="Google" id="ProtNLM"/>
    </source>
</evidence>
<dbReference type="EMBL" id="CADCTC010000170">
    <property type="protein sequence ID" value="CAA9267071.1"/>
    <property type="molecule type" value="Genomic_DNA"/>
</dbReference>
<dbReference type="InterPro" id="IPR015915">
    <property type="entry name" value="Kelch-typ_b-propeller"/>
</dbReference>
<sequence>MIDGKIYVAGGRPPRGADFAAYDPQTDTWEVLPDLPTARNHLAAAAIGGKVYVAGGRFGAGVGSEMTGALEVYDPVERTWSARTPLPAVRAGVNGIGAQGCLYVFGGEGNDAHPLGIFPQHDRYDPWTDTWHALESLPVPVHGVTGSAVLDGWIHLPGGGTSRGGNSGSTVHQVYRVTETCGV</sequence>
<accession>A0A6J4J1N6</accession>
<organism evidence="3">
    <name type="scientific">uncultured Chloroflexota bacterium</name>
    <dbReference type="NCBI Taxonomy" id="166587"/>
    <lineage>
        <taxon>Bacteria</taxon>
        <taxon>Bacillati</taxon>
        <taxon>Chloroflexota</taxon>
        <taxon>environmental samples</taxon>
    </lineage>
</organism>